<dbReference type="EMBL" id="AQPN01000077">
    <property type="protein sequence ID" value="EOR94775.1"/>
    <property type="molecule type" value="Genomic_DNA"/>
</dbReference>
<dbReference type="Proteomes" id="UP000014174">
    <property type="component" value="Unassembled WGS sequence"/>
</dbReference>
<dbReference type="SUPFAM" id="SSF53335">
    <property type="entry name" value="S-adenosyl-L-methionine-dependent methyltransferases"/>
    <property type="match status" value="1"/>
</dbReference>
<dbReference type="InterPro" id="IPR041698">
    <property type="entry name" value="Methyltransf_25"/>
</dbReference>
<evidence type="ECO:0000259" key="2">
    <source>
        <dbReference type="Pfam" id="PF13649"/>
    </source>
</evidence>
<dbReference type="Gene3D" id="3.40.50.150">
    <property type="entry name" value="Vaccinia Virus protein VP39"/>
    <property type="match status" value="1"/>
</dbReference>
<dbReference type="GO" id="GO:0032259">
    <property type="term" value="P:methylation"/>
    <property type="evidence" value="ECO:0007669"/>
    <property type="project" value="UniProtKB-KW"/>
</dbReference>
<dbReference type="RefSeq" id="WP_016195226.1">
    <property type="nucleotide sequence ID" value="NZ_AQPN01000077.1"/>
</dbReference>
<dbReference type="AlphaFoldDB" id="R9GTB1"/>
<proteinExistence type="predicted"/>
<evidence type="ECO:0000313" key="4">
    <source>
        <dbReference type="Proteomes" id="UP000014174"/>
    </source>
</evidence>
<protein>
    <submittedName>
        <fullName evidence="3">SAM-dependent methyltransferase</fullName>
    </submittedName>
</protein>
<gene>
    <name evidence="3" type="ORF">ADIARSV_1991</name>
</gene>
<dbReference type="GO" id="GO:0008168">
    <property type="term" value="F:methyltransferase activity"/>
    <property type="evidence" value="ECO:0007669"/>
    <property type="project" value="UniProtKB-KW"/>
</dbReference>
<dbReference type="CDD" id="cd02440">
    <property type="entry name" value="AdoMet_MTases"/>
    <property type="match status" value="1"/>
</dbReference>
<comment type="caution">
    <text evidence="3">The sequence shown here is derived from an EMBL/GenBank/DDBJ whole genome shotgun (WGS) entry which is preliminary data.</text>
</comment>
<feature type="domain" description="Methyltransferase" evidence="2">
    <location>
        <begin position="61"/>
        <end position="158"/>
    </location>
</feature>
<keyword evidence="1 3" id="KW-0808">Transferase</keyword>
<reference evidence="3 4" key="1">
    <citation type="journal article" date="2013" name="Genome Announc.">
        <title>Draft Genome Sequence of Arcticibacter svalbardensis Strain MN12-7T, a Member of the Family Sphingobacteriaceae Isolated from an Arctic Soil Sample.</title>
        <authorList>
            <person name="Shivaji S."/>
            <person name="Ara S."/>
            <person name="Prasad S."/>
            <person name="Manasa B.P."/>
            <person name="Begum Z."/>
            <person name="Singh A."/>
            <person name="Kumar Pinnaka A."/>
        </authorList>
    </citation>
    <scope>NUCLEOTIDE SEQUENCE [LARGE SCALE GENOMIC DNA]</scope>
    <source>
        <strain evidence="3 4">MN12-7</strain>
    </source>
</reference>
<dbReference type="eggNOG" id="COG2226">
    <property type="taxonomic scope" value="Bacteria"/>
</dbReference>
<dbReference type="OrthoDB" id="9800454at2"/>
<sequence>MVDFSKRIRGVDEIMDDFDLPKTELDPVLKGLGNLNAWFGGHASLIKALKEFPVQSENHISDWGCGGGDALKAIADWAKKRKLPLKLTGVDASAGVLSFAHTATSNYLNIKYIQTDVMSTDLKDNQFDIILSSLFTHHFEDDAWVQLIKKMVKTAKRGVIVTDLHRHWLLYYSLIAIFTVVIPNKMMRNDGPLSVRRSFKKDELKSLLAKAGVNKYKIEWKWAFRWQVIIYNS</sequence>
<dbReference type="InterPro" id="IPR029063">
    <property type="entry name" value="SAM-dependent_MTases_sf"/>
</dbReference>
<dbReference type="STRING" id="1150600.ADIARSV_1991"/>
<dbReference type="Pfam" id="PF13649">
    <property type="entry name" value="Methyltransf_25"/>
    <property type="match status" value="1"/>
</dbReference>
<keyword evidence="4" id="KW-1185">Reference proteome</keyword>
<name>R9GTB1_9SPHI</name>
<accession>R9GTB1</accession>
<evidence type="ECO:0000313" key="3">
    <source>
        <dbReference type="EMBL" id="EOR94775.1"/>
    </source>
</evidence>
<keyword evidence="3" id="KW-0489">Methyltransferase</keyword>
<evidence type="ECO:0000256" key="1">
    <source>
        <dbReference type="ARBA" id="ARBA00022679"/>
    </source>
</evidence>
<dbReference type="PANTHER" id="PTHR43861">
    <property type="entry name" value="TRANS-ACONITATE 2-METHYLTRANSFERASE-RELATED"/>
    <property type="match status" value="1"/>
</dbReference>
<organism evidence="3 4">
    <name type="scientific">Arcticibacter svalbardensis MN12-7</name>
    <dbReference type="NCBI Taxonomy" id="1150600"/>
    <lineage>
        <taxon>Bacteria</taxon>
        <taxon>Pseudomonadati</taxon>
        <taxon>Bacteroidota</taxon>
        <taxon>Sphingobacteriia</taxon>
        <taxon>Sphingobacteriales</taxon>
        <taxon>Sphingobacteriaceae</taxon>
        <taxon>Arcticibacter</taxon>
    </lineage>
</organism>